<evidence type="ECO:0000256" key="2">
    <source>
        <dbReference type="ARBA" id="ARBA00022448"/>
    </source>
</evidence>
<evidence type="ECO:0000259" key="10">
    <source>
        <dbReference type="Pfam" id="PF00593"/>
    </source>
</evidence>
<evidence type="ECO:0000256" key="8">
    <source>
        <dbReference type="ARBA" id="ARBA00023170"/>
    </source>
</evidence>
<keyword evidence="6" id="KW-0798">TonB box</keyword>
<accession>A0A956M0M1</accession>
<dbReference type="EMBL" id="JAGQHR010000205">
    <property type="protein sequence ID" value="MCA9727641.1"/>
    <property type="molecule type" value="Genomic_DNA"/>
</dbReference>
<proteinExistence type="predicted"/>
<evidence type="ECO:0000256" key="3">
    <source>
        <dbReference type="ARBA" id="ARBA00022452"/>
    </source>
</evidence>
<evidence type="ECO:0000256" key="9">
    <source>
        <dbReference type="ARBA" id="ARBA00023237"/>
    </source>
</evidence>
<comment type="subcellular location">
    <subcellularLocation>
        <location evidence="1">Cell outer membrane</location>
        <topology evidence="1">Multi-pass membrane protein</topology>
    </subcellularLocation>
</comment>
<sequence>ATYWLTRSHYDEYEVVVYGKEEEREVTRQSLTTREVERLPGFGGDVVKTVQALPGVARPSLSDPGAVIVRGSGNYDTRFFLDGIDIPLLFHFGGVKSTYNSLSLGGVDLYPGGYGARFGGAIGGIVELQSRPARSDRWNRVVDASLLDASFHAEGPLGNGWGLMVTGRRSFVGELAKAALSSVPDLDIAIAPYYWDGAVRLDRRLRNGGQLFFTAFASGDRTEIIVPGERIGSPEVDEAVNAIETETVFSRFILGWDQSLGLRTRNSLRAAVGGFRNDGHFFGEFSYSVRNPLYQVREELSHQFADRVTGAVGFDLSAWAPVEYRVTAAGWPTTVQKTDFGDLGVFTSWSYRATSRLQLTPGLRYDYYPELDEADVSERLAARYRLGGGHTLTSSVGTYNQTPQPSGQATDPVYGNPNLPTTKAMHTTLGDEWSLDDRRSLEVEAYYNRQWDVPVMTDSLDLNFLSDAEARMYGVEVVLRQESTGRFFGWLSYGLSRSERKFQRRPEETAYQELADSGSPWDPNQWVPHAFDQTHHFEAVGSWDWGNNVSTGCRLQYVTGNPTTPYREGAVRYDADTGEYLPVLGRYLSTRMDPFFRVDVRVDKKFIRRSSIWSVYLDLQNANYPIYNAPEGYTYNYDYSKRKSYGWIPMPSVGIRAEF</sequence>
<dbReference type="Pfam" id="PF00593">
    <property type="entry name" value="TonB_dep_Rec_b-barrel"/>
    <property type="match status" value="1"/>
</dbReference>
<gene>
    <name evidence="11" type="ORF">KC729_08155</name>
</gene>
<keyword evidence="4" id="KW-0812">Transmembrane</keyword>
<dbReference type="Gene3D" id="2.40.170.20">
    <property type="entry name" value="TonB-dependent receptor, beta-barrel domain"/>
    <property type="match status" value="1"/>
</dbReference>
<dbReference type="PANTHER" id="PTHR30069">
    <property type="entry name" value="TONB-DEPENDENT OUTER MEMBRANE RECEPTOR"/>
    <property type="match status" value="1"/>
</dbReference>
<evidence type="ECO:0000313" key="12">
    <source>
        <dbReference type="Proteomes" id="UP000697710"/>
    </source>
</evidence>
<comment type="caution">
    <text evidence="11">The sequence shown here is derived from an EMBL/GenBank/DDBJ whole genome shotgun (WGS) entry which is preliminary data.</text>
</comment>
<protein>
    <submittedName>
        <fullName evidence="11">TonB-dependent receptor</fullName>
    </submittedName>
</protein>
<feature type="non-terminal residue" evidence="11">
    <location>
        <position position="1"/>
    </location>
</feature>
<evidence type="ECO:0000256" key="1">
    <source>
        <dbReference type="ARBA" id="ARBA00004571"/>
    </source>
</evidence>
<dbReference type="Proteomes" id="UP000697710">
    <property type="component" value="Unassembled WGS sequence"/>
</dbReference>
<keyword evidence="8 11" id="KW-0675">Receptor</keyword>
<dbReference type="AlphaFoldDB" id="A0A956M0M1"/>
<dbReference type="PANTHER" id="PTHR30069:SF29">
    <property type="entry name" value="HEMOGLOBIN AND HEMOGLOBIN-HAPTOGLOBIN-BINDING PROTEIN 1-RELATED"/>
    <property type="match status" value="1"/>
</dbReference>
<evidence type="ECO:0000256" key="7">
    <source>
        <dbReference type="ARBA" id="ARBA00023136"/>
    </source>
</evidence>
<feature type="domain" description="TonB-dependent receptor-like beta-barrel" evidence="10">
    <location>
        <begin position="244"/>
        <end position="621"/>
    </location>
</feature>
<dbReference type="GO" id="GO:0044718">
    <property type="term" value="P:siderophore transmembrane transport"/>
    <property type="evidence" value="ECO:0007669"/>
    <property type="project" value="TreeGrafter"/>
</dbReference>
<evidence type="ECO:0000256" key="5">
    <source>
        <dbReference type="ARBA" id="ARBA00022729"/>
    </source>
</evidence>
<evidence type="ECO:0000256" key="4">
    <source>
        <dbReference type="ARBA" id="ARBA00022692"/>
    </source>
</evidence>
<name>A0A956M0M1_UNCEI</name>
<dbReference type="InterPro" id="IPR036942">
    <property type="entry name" value="Beta-barrel_TonB_sf"/>
</dbReference>
<dbReference type="GO" id="GO:0009279">
    <property type="term" value="C:cell outer membrane"/>
    <property type="evidence" value="ECO:0007669"/>
    <property type="project" value="UniProtKB-SubCell"/>
</dbReference>
<keyword evidence="9" id="KW-0998">Cell outer membrane</keyword>
<keyword evidence="7" id="KW-0472">Membrane</keyword>
<dbReference type="SUPFAM" id="SSF56935">
    <property type="entry name" value="Porins"/>
    <property type="match status" value="1"/>
</dbReference>
<keyword evidence="5" id="KW-0732">Signal</keyword>
<organism evidence="11 12">
    <name type="scientific">Eiseniibacteriota bacterium</name>
    <dbReference type="NCBI Taxonomy" id="2212470"/>
    <lineage>
        <taxon>Bacteria</taxon>
        <taxon>Candidatus Eiseniibacteriota</taxon>
    </lineage>
</organism>
<dbReference type="GO" id="GO:0015344">
    <property type="term" value="F:siderophore uptake transmembrane transporter activity"/>
    <property type="evidence" value="ECO:0007669"/>
    <property type="project" value="TreeGrafter"/>
</dbReference>
<keyword evidence="2" id="KW-0813">Transport</keyword>
<reference evidence="11" key="1">
    <citation type="submission" date="2020-04" db="EMBL/GenBank/DDBJ databases">
        <authorList>
            <person name="Zhang T."/>
        </authorList>
    </citation>
    <scope>NUCLEOTIDE SEQUENCE</scope>
    <source>
        <strain evidence="11">HKST-UBA01</strain>
    </source>
</reference>
<evidence type="ECO:0000256" key="6">
    <source>
        <dbReference type="ARBA" id="ARBA00023077"/>
    </source>
</evidence>
<dbReference type="InterPro" id="IPR000531">
    <property type="entry name" value="Beta-barrel_TonB"/>
</dbReference>
<reference evidence="11" key="2">
    <citation type="journal article" date="2021" name="Microbiome">
        <title>Successional dynamics and alternative stable states in a saline activated sludge microbial community over 9 years.</title>
        <authorList>
            <person name="Wang Y."/>
            <person name="Ye J."/>
            <person name="Ju F."/>
            <person name="Liu L."/>
            <person name="Boyd J.A."/>
            <person name="Deng Y."/>
            <person name="Parks D.H."/>
            <person name="Jiang X."/>
            <person name="Yin X."/>
            <person name="Woodcroft B.J."/>
            <person name="Tyson G.W."/>
            <person name="Hugenholtz P."/>
            <person name="Polz M.F."/>
            <person name="Zhang T."/>
        </authorList>
    </citation>
    <scope>NUCLEOTIDE SEQUENCE</scope>
    <source>
        <strain evidence="11">HKST-UBA01</strain>
    </source>
</reference>
<evidence type="ECO:0000313" key="11">
    <source>
        <dbReference type="EMBL" id="MCA9727641.1"/>
    </source>
</evidence>
<keyword evidence="3" id="KW-1134">Transmembrane beta strand</keyword>
<dbReference type="InterPro" id="IPR039426">
    <property type="entry name" value="TonB-dep_rcpt-like"/>
</dbReference>